<evidence type="ECO:0000313" key="5">
    <source>
        <dbReference type="Proteomes" id="UP000696294"/>
    </source>
</evidence>
<dbReference type="EMBL" id="JAATEP010000029">
    <property type="protein sequence ID" value="NJP94360.1"/>
    <property type="molecule type" value="Genomic_DNA"/>
</dbReference>
<dbReference type="Proteomes" id="UP000696294">
    <property type="component" value="Unassembled WGS sequence"/>
</dbReference>
<dbReference type="InterPro" id="IPR006311">
    <property type="entry name" value="TAT_signal"/>
</dbReference>
<evidence type="ECO:0000256" key="3">
    <source>
        <dbReference type="SAM" id="SignalP"/>
    </source>
</evidence>
<organism evidence="4 5">
    <name type="scientific">Nonomuraea composti</name>
    <dbReference type="NCBI Taxonomy" id="2720023"/>
    <lineage>
        <taxon>Bacteria</taxon>
        <taxon>Bacillati</taxon>
        <taxon>Actinomycetota</taxon>
        <taxon>Actinomycetes</taxon>
        <taxon>Streptosporangiales</taxon>
        <taxon>Streptosporangiaceae</taxon>
        <taxon>Nonomuraea</taxon>
    </lineage>
</organism>
<dbReference type="RefSeq" id="WP_168015173.1">
    <property type="nucleotide sequence ID" value="NZ_JAATEP010000029.1"/>
</dbReference>
<protein>
    <submittedName>
        <fullName evidence="4">Extracellular solute-binding protein</fullName>
    </submittedName>
</protein>
<proteinExistence type="predicted"/>
<keyword evidence="1 3" id="KW-0732">Signal</keyword>
<dbReference type="InterPro" id="IPR006059">
    <property type="entry name" value="SBP"/>
</dbReference>
<dbReference type="PANTHER" id="PTHR30222:SF18">
    <property type="entry name" value="BIFUNCTIONAL POLYHYDROXYBUTYRATE SYNTHASE _ ABC TRANSPORTER PERIPLASMIC BINDING PROTEIN-RELATED"/>
    <property type="match status" value="1"/>
</dbReference>
<keyword evidence="5" id="KW-1185">Reference proteome</keyword>
<dbReference type="Gene3D" id="3.40.190.10">
    <property type="entry name" value="Periplasmic binding protein-like II"/>
    <property type="match status" value="2"/>
</dbReference>
<evidence type="ECO:0000256" key="2">
    <source>
        <dbReference type="SAM" id="MobiDB-lite"/>
    </source>
</evidence>
<sequence>MNRRRTFALALAATALVAGTGAVTDPAPSATSEPRPTLTVKLSATPKPTPTPTPTPTATQSDGTLQILTYRGYAEYGGVSPKVNWVGNFEKETGCRIARLDAVQTAEEMATRVTQRQYDVITAGPVLAADLIAAKQVQPIDPAKVSDYKDLAERFRDMTTVSGKAYGVPYLWAYHEFVYDSSRVRGGGLEQVFSSPRAALKDTPLTIADAALADGSAKEPYELDEAALGKAMALLERNKERVYWQNPIDLVKGFATGALDYAQVTPYYRLLLQQAGIPVKTFPAPRATGWVDSWLLGAHVPDTTCAYRWLNWVTAANAQRDAAAWVGMAPANSKACKGRARAMCETYGVGEPKRLDRVEFAVRPPGGCGAEDGECLDYRVWADRWNALRK</sequence>
<name>A0ABX1B988_9ACTN</name>
<dbReference type="SUPFAM" id="SSF53850">
    <property type="entry name" value="Periplasmic binding protein-like II"/>
    <property type="match status" value="1"/>
</dbReference>
<gene>
    <name evidence="4" type="ORF">HCN51_33810</name>
</gene>
<feature type="region of interest" description="Disordered" evidence="2">
    <location>
        <begin position="22"/>
        <end position="61"/>
    </location>
</feature>
<feature type="signal peptide" evidence="3">
    <location>
        <begin position="1"/>
        <end position="24"/>
    </location>
</feature>
<dbReference type="Pfam" id="PF13416">
    <property type="entry name" value="SBP_bac_8"/>
    <property type="match status" value="1"/>
</dbReference>
<evidence type="ECO:0000313" key="4">
    <source>
        <dbReference type="EMBL" id="NJP94360.1"/>
    </source>
</evidence>
<dbReference type="PROSITE" id="PS51318">
    <property type="entry name" value="TAT"/>
    <property type="match status" value="1"/>
</dbReference>
<evidence type="ECO:0000256" key="1">
    <source>
        <dbReference type="ARBA" id="ARBA00022729"/>
    </source>
</evidence>
<comment type="caution">
    <text evidence="4">The sequence shown here is derived from an EMBL/GenBank/DDBJ whole genome shotgun (WGS) entry which is preliminary data.</text>
</comment>
<dbReference type="PANTHER" id="PTHR30222">
    <property type="entry name" value="SPERMIDINE/PUTRESCINE-BINDING PERIPLASMIC PROTEIN"/>
    <property type="match status" value="1"/>
</dbReference>
<reference evidence="4 5" key="1">
    <citation type="submission" date="2020-03" db="EMBL/GenBank/DDBJ databases">
        <title>WGS of actinomycetes isolated from Thailand.</title>
        <authorList>
            <person name="Thawai C."/>
        </authorList>
    </citation>
    <scope>NUCLEOTIDE SEQUENCE [LARGE SCALE GENOMIC DNA]</scope>
    <source>
        <strain evidence="4 5">FMUSA5-5</strain>
    </source>
</reference>
<accession>A0ABX1B988</accession>
<feature type="chain" id="PRO_5046482468" evidence="3">
    <location>
        <begin position="25"/>
        <end position="390"/>
    </location>
</feature>